<protein>
    <submittedName>
        <fullName evidence="2">Uncharacterized protein</fullName>
    </submittedName>
</protein>
<keyword evidence="1" id="KW-0472">Membrane</keyword>
<proteinExistence type="predicted"/>
<reference evidence="2 3" key="1">
    <citation type="submission" date="2017-05" db="EMBL/GenBank/DDBJ databases">
        <title>Whole genome sequencing of Yersinia kristensenii.</title>
        <authorList>
            <person name="Campioni F."/>
        </authorList>
    </citation>
    <scope>NUCLEOTIDE SEQUENCE [LARGE SCALE GENOMIC DNA]</scope>
    <source>
        <strain evidence="2 3">CFSAN060536</strain>
    </source>
</reference>
<evidence type="ECO:0000313" key="2">
    <source>
        <dbReference type="EMBL" id="OVZ89067.1"/>
    </source>
</evidence>
<evidence type="ECO:0000256" key="1">
    <source>
        <dbReference type="SAM" id="Phobius"/>
    </source>
</evidence>
<organism evidence="2 3">
    <name type="scientific">Yersinia intermedia</name>
    <dbReference type="NCBI Taxonomy" id="631"/>
    <lineage>
        <taxon>Bacteria</taxon>
        <taxon>Pseudomonadati</taxon>
        <taxon>Pseudomonadota</taxon>
        <taxon>Gammaproteobacteria</taxon>
        <taxon>Enterobacterales</taxon>
        <taxon>Yersiniaceae</taxon>
        <taxon>Yersinia</taxon>
    </lineage>
</organism>
<feature type="transmembrane region" description="Helical" evidence="1">
    <location>
        <begin position="45"/>
        <end position="64"/>
    </location>
</feature>
<keyword evidence="1" id="KW-0812">Transmembrane</keyword>
<evidence type="ECO:0000313" key="3">
    <source>
        <dbReference type="Proteomes" id="UP000196440"/>
    </source>
</evidence>
<accession>A0A209A8I3</accession>
<keyword evidence="1" id="KW-1133">Transmembrane helix</keyword>
<dbReference type="Proteomes" id="UP000196440">
    <property type="component" value="Unassembled WGS sequence"/>
</dbReference>
<dbReference type="AlphaFoldDB" id="A0A209A8I3"/>
<gene>
    <name evidence="2" type="ORF">CBW57_03210</name>
</gene>
<dbReference type="EMBL" id="NHOI01000004">
    <property type="protein sequence ID" value="OVZ89067.1"/>
    <property type="molecule type" value="Genomic_DNA"/>
</dbReference>
<sequence length="67" mass="7697">MLRKKFLFTVKKSTNASKQKSLNLRLTDFEAASRVTRGATAVYSPQFYCFISFLPSLLVIIFCFRPV</sequence>
<name>A0A209A8I3_YERIN</name>
<comment type="caution">
    <text evidence="2">The sequence shown here is derived from an EMBL/GenBank/DDBJ whole genome shotgun (WGS) entry which is preliminary data.</text>
</comment>